<dbReference type="KEGG" id="fro:AALO17_13750"/>
<dbReference type="AlphaFoldDB" id="A0A140DV32"/>
<organism evidence="1 3">
    <name type="scientific">Faecalibaculum rodentium</name>
    <dbReference type="NCBI Taxonomy" id="1702221"/>
    <lineage>
        <taxon>Bacteria</taxon>
        <taxon>Bacillati</taxon>
        <taxon>Bacillota</taxon>
        <taxon>Erysipelotrichia</taxon>
        <taxon>Erysipelotrichales</taxon>
        <taxon>Erysipelotrichaceae</taxon>
        <taxon>Faecalibaculum</taxon>
    </lineage>
</organism>
<proteinExistence type="predicted"/>
<reference evidence="1 3" key="1">
    <citation type="journal article" date="2016" name="Gut Pathog.">
        <title>Whole genome sequencing of "Faecalibaculum rodentium" ALO17, isolated from C57BL/6J laboratory mouse feces.</title>
        <authorList>
            <person name="Lim S."/>
            <person name="Chang D.H."/>
            <person name="Ahn S."/>
            <person name="Kim B.C."/>
        </authorList>
    </citation>
    <scope>NUCLEOTIDE SEQUENCE [LARGE SCALE GENOMIC DNA]</scope>
    <source>
        <strain evidence="1 3">Alo17</strain>
    </source>
</reference>
<dbReference type="GeneID" id="78478087"/>
<dbReference type="Proteomes" id="UP000186758">
    <property type="component" value="Unassembled WGS sequence"/>
</dbReference>
<protein>
    <submittedName>
        <fullName evidence="1">Uncharacterized protein</fullName>
    </submittedName>
</protein>
<name>A0A140DV32_9FIRM</name>
<keyword evidence="3" id="KW-1185">Reference proteome</keyword>
<gene>
    <name evidence="1" type="ORF">AALO17_13750</name>
    <name evidence="2" type="ORF">BO223_00545</name>
</gene>
<sequence>MKKKKKPGLFPFSAEFRKQGSITYNSQPVDLWISRKTGELGFSIRDKAVQDPDLYTDILSYLQSANHDS</sequence>
<dbReference type="STRING" id="1702221.AALO17_13750"/>
<accession>A0A140DV32</accession>
<evidence type="ECO:0000313" key="3">
    <source>
        <dbReference type="Proteomes" id="UP000069771"/>
    </source>
</evidence>
<evidence type="ECO:0000313" key="2">
    <source>
        <dbReference type="EMBL" id="OLU47325.1"/>
    </source>
</evidence>
<dbReference type="EMBL" id="MPJZ01000005">
    <property type="protein sequence ID" value="OLU47325.1"/>
    <property type="molecule type" value="Genomic_DNA"/>
</dbReference>
<evidence type="ECO:0000313" key="1">
    <source>
        <dbReference type="EMBL" id="AMK54509.1"/>
    </source>
</evidence>
<dbReference type="EMBL" id="CP011391">
    <property type="protein sequence ID" value="AMK54509.1"/>
    <property type="molecule type" value="Genomic_DNA"/>
</dbReference>
<evidence type="ECO:0000313" key="4">
    <source>
        <dbReference type="Proteomes" id="UP000186758"/>
    </source>
</evidence>
<dbReference type="Proteomes" id="UP000069771">
    <property type="component" value="Chromosome"/>
</dbReference>
<reference evidence="2 4" key="2">
    <citation type="submission" date="2016-11" db="EMBL/GenBank/DDBJ databases">
        <title>Description of two novel members of the family Erysipelotrichaceae: Ileibacterium lipovorans gen. nov., sp. nov. and Dubosiella newyorkensis, gen. nov., sp. nov.</title>
        <authorList>
            <person name="Cox L.M."/>
            <person name="Sohn J."/>
            <person name="Tyrrell K.L."/>
            <person name="Citron D.M."/>
            <person name="Lawson P.A."/>
            <person name="Patel N.B."/>
            <person name="Iizumi T."/>
            <person name="Perez-Perez G.I."/>
            <person name="Goldstein E.J."/>
            <person name="Blaser M.J."/>
        </authorList>
    </citation>
    <scope>NUCLEOTIDE SEQUENCE [LARGE SCALE GENOMIC DNA]</scope>
    <source>
        <strain evidence="2 4">NYU-BL-K8</strain>
    </source>
</reference>
<dbReference type="RefSeq" id="WP_067556971.1">
    <property type="nucleotide sequence ID" value="NZ_CAMTBT010000100.1"/>
</dbReference>